<feature type="compositionally biased region" description="Low complexity" evidence="1">
    <location>
        <begin position="1"/>
        <end position="27"/>
    </location>
</feature>
<dbReference type="OrthoDB" id="4368871at2759"/>
<accession>A0A1V6PMM1</accession>
<dbReference type="AlphaFoldDB" id="A0A1V6PMM1"/>
<feature type="region of interest" description="Disordered" evidence="1">
    <location>
        <begin position="105"/>
        <end position="145"/>
    </location>
</feature>
<reference evidence="4" key="1">
    <citation type="journal article" date="2017" name="Nat. Microbiol.">
        <title>Global analysis of biosynthetic gene clusters reveals vast potential of secondary metabolite production in Penicillium species.</title>
        <authorList>
            <person name="Nielsen J.C."/>
            <person name="Grijseels S."/>
            <person name="Prigent S."/>
            <person name="Ji B."/>
            <person name="Dainat J."/>
            <person name="Nielsen K.F."/>
            <person name="Frisvad J.C."/>
            <person name="Workman M."/>
            <person name="Nielsen J."/>
        </authorList>
    </citation>
    <scope>NUCLEOTIDE SEQUENCE [LARGE SCALE GENOMIC DNA]</scope>
    <source>
        <strain evidence="4">IBT 11843</strain>
    </source>
</reference>
<feature type="domain" description="Myb-like DNA-binding" evidence="2">
    <location>
        <begin position="53"/>
        <end position="101"/>
    </location>
</feature>
<organism evidence="3 4">
    <name type="scientific">Penicillium decumbens</name>
    <dbReference type="NCBI Taxonomy" id="69771"/>
    <lineage>
        <taxon>Eukaryota</taxon>
        <taxon>Fungi</taxon>
        <taxon>Dikarya</taxon>
        <taxon>Ascomycota</taxon>
        <taxon>Pezizomycotina</taxon>
        <taxon>Eurotiomycetes</taxon>
        <taxon>Eurotiomycetidae</taxon>
        <taxon>Eurotiales</taxon>
        <taxon>Aspergillaceae</taxon>
        <taxon>Penicillium</taxon>
    </lineage>
</organism>
<comment type="caution">
    <text evidence="3">The sequence shown here is derived from an EMBL/GenBank/DDBJ whole genome shotgun (WGS) entry which is preliminary data.</text>
</comment>
<protein>
    <recommendedName>
        <fullName evidence="2">Myb-like DNA-binding domain-containing protein</fullName>
    </recommendedName>
</protein>
<dbReference type="Proteomes" id="UP000191522">
    <property type="component" value="Unassembled WGS sequence"/>
</dbReference>
<evidence type="ECO:0000313" key="4">
    <source>
        <dbReference type="Proteomes" id="UP000191522"/>
    </source>
</evidence>
<dbReference type="InterPro" id="IPR054505">
    <property type="entry name" value="Myb_DNA-bind_8"/>
</dbReference>
<proteinExistence type="predicted"/>
<dbReference type="Pfam" id="PF22980">
    <property type="entry name" value="Myb_DNA-bind_8"/>
    <property type="match status" value="1"/>
</dbReference>
<evidence type="ECO:0000256" key="1">
    <source>
        <dbReference type="SAM" id="MobiDB-lite"/>
    </source>
</evidence>
<dbReference type="EMBL" id="MDYL01000001">
    <property type="protein sequence ID" value="OQD78143.1"/>
    <property type="molecule type" value="Genomic_DNA"/>
</dbReference>
<keyword evidence="4" id="KW-1185">Reference proteome</keyword>
<evidence type="ECO:0000259" key="2">
    <source>
        <dbReference type="Pfam" id="PF22980"/>
    </source>
</evidence>
<sequence>MAPTAPTNATPKKGTPKKGTLNKTPTKVTPSKATPKKGKPRTKMTVSDLCKSTETLHFLWAALQYELQKNSSAVDYQAVSETLGITKCAATFKYYRIRDAFANDAENGQGSEQEDRPVKQRAKNAKSDEKKSRSEATQSPAIKAEVSAVKTEIKTEISAVKAEEVEMTHANFEEIDFCEV</sequence>
<name>A0A1V6PMM1_PENDC</name>
<feature type="region of interest" description="Disordered" evidence="1">
    <location>
        <begin position="1"/>
        <end position="45"/>
    </location>
</feature>
<gene>
    <name evidence="3" type="ORF">PENDEC_c001G01131</name>
</gene>
<evidence type="ECO:0000313" key="3">
    <source>
        <dbReference type="EMBL" id="OQD78143.1"/>
    </source>
</evidence>
<feature type="compositionally biased region" description="Basic and acidic residues" evidence="1">
    <location>
        <begin position="125"/>
        <end position="134"/>
    </location>
</feature>